<sequence>MICRCGGGAASGGDQNRRNLARRNSDSSFVDSHENVAGFSHTAKLRFLQHDWNHSPFRSILMHRRARFIGGSTPESGGG</sequence>
<evidence type="ECO:0000313" key="2">
    <source>
        <dbReference type="EMBL" id="EYC31157.1"/>
    </source>
</evidence>
<protein>
    <submittedName>
        <fullName evidence="2">Uncharacterized protein</fullName>
    </submittedName>
</protein>
<dbReference type="AlphaFoldDB" id="A0A016VVV8"/>
<accession>A0A016VVV8</accession>
<keyword evidence="3" id="KW-1185">Reference proteome</keyword>
<gene>
    <name evidence="2" type="primary">Acey_s0004.g1988</name>
    <name evidence="2" type="ORF">Y032_0004g1988</name>
</gene>
<dbReference type="Proteomes" id="UP000024635">
    <property type="component" value="Unassembled WGS sequence"/>
</dbReference>
<proteinExistence type="predicted"/>
<reference evidence="3" key="1">
    <citation type="journal article" date="2015" name="Nat. Genet.">
        <title>The genome and transcriptome of the zoonotic hookworm Ancylostoma ceylanicum identify infection-specific gene families.</title>
        <authorList>
            <person name="Schwarz E.M."/>
            <person name="Hu Y."/>
            <person name="Antoshechkin I."/>
            <person name="Miller M.M."/>
            <person name="Sternberg P.W."/>
            <person name="Aroian R.V."/>
        </authorList>
    </citation>
    <scope>NUCLEOTIDE SEQUENCE</scope>
    <source>
        <strain evidence="3">HY135</strain>
    </source>
</reference>
<dbReference type="EMBL" id="JARK01001340">
    <property type="protein sequence ID" value="EYC31157.1"/>
    <property type="molecule type" value="Genomic_DNA"/>
</dbReference>
<feature type="region of interest" description="Disordered" evidence="1">
    <location>
        <begin position="1"/>
        <end position="27"/>
    </location>
</feature>
<comment type="caution">
    <text evidence="2">The sequence shown here is derived from an EMBL/GenBank/DDBJ whole genome shotgun (WGS) entry which is preliminary data.</text>
</comment>
<organism evidence="2 3">
    <name type="scientific">Ancylostoma ceylanicum</name>
    <dbReference type="NCBI Taxonomy" id="53326"/>
    <lineage>
        <taxon>Eukaryota</taxon>
        <taxon>Metazoa</taxon>
        <taxon>Ecdysozoa</taxon>
        <taxon>Nematoda</taxon>
        <taxon>Chromadorea</taxon>
        <taxon>Rhabditida</taxon>
        <taxon>Rhabditina</taxon>
        <taxon>Rhabditomorpha</taxon>
        <taxon>Strongyloidea</taxon>
        <taxon>Ancylostomatidae</taxon>
        <taxon>Ancylostomatinae</taxon>
        <taxon>Ancylostoma</taxon>
    </lineage>
</organism>
<evidence type="ECO:0000313" key="3">
    <source>
        <dbReference type="Proteomes" id="UP000024635"/>
    </source>
</evidence>
<feature type="compositionally biased region" description="Gly residues" evidence="1">
    <location>
        <begin position="1"/>
        <end position="11"/>
    </location>
</feature>
<evidence type="ECO:0000256" key="1">
    <source>
        <dbReference type="SAM" id="MobiDB-lite"/>
    </source>
</evidence>
<name>A0A016VVV8_9BILA</name>